<organism evidence="2 3">
    <name type="scientific">Sorangium cellulosum</name>
    <name type="common">Polyangium cellulosum</name>
    <dbReference type="NCBI Taxonomy" id="56"/>
    <lineage>
        <taxon>Bacteria</taxon>
        <taxon>Pseudomonadati</taxon>
        <taxon>Myxococcota</taxon>
        <taxon>Polyangia</taxon>
        <taxon>Polyangiales</taxon>
        <taxon>Polyangiaceae</taxon>
        <taxon>Sorangium</taxon>
    </lineage>
</organism>
<dbReference type="AlphaFoldDB" id="A0A150PV96"/>
<feature type="domain" description="NADPH-dependent FMN reductase-like" evidence="1">
    <location>
        <begin position="1"/>
        <end position="145"/>
    </location>
</feature>
<gene>
    <name evidence="2" type="ORF">BE04_30220</name>
</gene>
<dbReference type="InterPro" id="IPR029039">
    <property type="entry name" value="Flavoprotein-like_sf"/>
</dbReference>
<dbReference type="EMBL" id="JELX01001259">
    <property type="protein sequence ID" value="KYF59614.1"/>
    <property type="molecule type" value="Genomic_DNA"/>
</dbReference>
<proteinExistence type="predicted"/>
<dbReference type="SUPFAM" id="SSF52218">
    <property type="entry name" value="Flavoproteins"/>
    <property type="match status" value="1"/>
</dbReference>
<evidence type="ECO:0000313" key="2">
    <source>
        <dbReference type="EMBL" id="KYF59614.1"/>
    </source>
</evidence>
<comment type="caution">
    <text evidence="2">The sequence shown here is derived from an EMBL/GenBank/DDBJ whole genome shotgun (WGS) entry which is preliminary data.</text>
</comment>
<dbReference type="Proteomes" id="UP000075604">
    <property type="component" value="Unassembled WGS sequence"/>
</dbReference>
<evidence type="ECO:0000259" key="1">
    <source>
        <dbReference type="Pfam" id="PF03358"/>
    </source>
</evidence>
<dbReference type="Pfam" id="PF03358">
    <property type="entry name" value="FMN_red"/>
    <property type="match status" value="1"/>
</dbReference>
<dbReference type="GO" id="GO:0010181">
    <property type="term" value="F:FMN binding"/>
    <property type="evidence" value="ECO:0007669"/>
    <property type="project" value="TreeGrafter"/>
</dbReference>
<dbReference type="GO" id="GO:0016491">
    <property type="term" value="F:oxidoreductase activity"/>
    <property type="evidence" value="ECO:0007669"/>
    <property type="project" value="InterPro"/>
</dbReference>
<dbReference type="InterPro" id="IPR005025">
    <property type="entry name" value="FMN_Rdtase-like_dom"/>
</dbReference>
<sequence length="190" mass="20434">MKIGILLGSTRVGRQSHKVALHLEKELKERGVAADLIDLADDPLPILEGHAARSAQVEARVQALSARLRAADGLVFVTPEYHGSFSGVLKNALDYFWEEFNRKPIGVAAVSAGKLGGINASTQLQHVVLSLGAFALPTKLLVSEVHNAFDEALQVKSEPIAKSTARFLDEYLWFAGAIVQAKQVAAERAA</sequence>
<reference evidence="2 3" key="1">
    <citation type="submission" date="2014-02" db="EMBL/GenBank/DDBJ databases">
        <title>The small core and large imbalanced accessory genome model reveals a collaborative survival strategy of Sorangium cellulosum strains in nature.</title>
        <authorList>
            <person name="Han K."/>
            <person name="Peng R."/>
            <person name="Blom J."/>
            <person name="Li Y.-Z."/>
        </authorList>
    </citation>
    <scope>NUCLEOTIDE SEQUENCE [LARGE SCALE GENOMIC DNA]</scope>
    <source>
        <strain evidence="2 3">So0157-18</strain>
    </source>
</reference>
<name>A0A150PV96_SORCE</name>
<protein>
    <submittedName>
        <fullName evidence="2">Flavoprotein</fullName>
    </submittedName>
</protein>
<dbReference type="PANTHER" id="PTHR30543:SF21">
    <property type="entry name" value="NAD(P)H-DEPENDENT FMN REDUCTASE LOT6"/>
    <property type="match status" value="1"/>
</dbReference>
<accession>A0A150PV96</accession>
<dbReference type="PANTHER" id="PTHR30543">
    <property type="entry name" value="CHROMATE REDUCTASE"/>
    <property type="match status" value="1"/>
</dbReference>
<dbReference type="GO" id="GO:0005829">
    <property type="term" value="C:cytosol"/>
    <property type="evidence" value="ECO:0007669"/>
    <property type="project" value="TreeGrafter"/>
</dbReference>
<evidence type="ECO:0000313" key="3">
    <source>
        <dbReference type="Proteomes" id="UP000075604"/>
    </source>
</evidence>
<dbReference type="Gene3D" id="3.40.50.360">
    <property type="match status" value="1"/>
</dbReference>
<dbReference type="InterPro" id="IPR050712">
    <property type="entry name" value="NAD(P)H-dep_reductase"/>
</dbReference>